<proteinExistence type="predicted"/>
<evidence type="ECO:0000256" key="1">
    <source>
        <dbReference type="ARBA" id="ARBA00011982"/>
    </source>
</evidence>
<keyword evidence="2" id="KW-0433">Leucine-rich repeat</keyword>
<evidence type="ECO:0000256" key="5">
    <source>
        <dbReference type="ARBA" id="ARBA00047304"/>
    </source>
</evidence>
<dbReference type="Gene3D" id="3.80.10.10">
    <property type="entry name" value="Ribonuclease Inhibitor"/>
    <property type="match status" value="2"/>
</dbReference>
<dbReference type="PANTHER" id="PTHR11017:SF243">
    <property type="entry name" value="ADP-RIBOSYL CYCLASE_CYCLIC ADP-RIBOSE HYDROLASE"/>
    <property type="match status" value="1"/>
</dbReference>
<evidence type="ECO:0000259" key="7">
    <source>
        <dbReference type="Pfam" id="PF20160"/>
    </source>
</evidence>
<evidence type="ECO:0000256" key="2">
    <source>
        <dbReference type="ARBA" id="ARBA00022614"/>
    </source>
</evidence>
<feature type="domain" description="NB-ARC" evidence="6">
    <location>
        <begin position="19"/>
        <end position="160"/>
    </location>
</feature>
<dbReference type="GO" id="GO:0061809">
    <property type="term" value="F:NAD+ nucleosidase activity, cyclic ADP-ribose generating"/>
    <property type="evidence" value="ECO:0007669"/>
    <property type="project" value="UniProtKB-EC"/>
</dbReference>
<dbReference type="GO" id="GO:0006952">
    <property type="term" value="P:defense response"/>
    <property type="evidence" value="ECO:0007669"/>
    <property type="project" value="InterPro"/>
</dbReference>
<dbReference type="InterPro" id="IPR032675">
    <property type="entry name" value="LRR_dom_sf"/>
</dbReference>
<feature type="domain" description="C-JID" evidence="7">
    <location>
        <begin position="613"/>
        <end position="722"/>
    </location>
</feature>
<evidence type="ECO:0000259" key="6">
    <source>
        <dbReference type="Pfam" id="PF00931"/>
    </source>
</evidence>
<dbReference type="EC" id="3.2.2.6" evidence="1"/>
<dbReference type="SUPFAM" id="SSF52058">
    <property type="entry name" value="L domain-like"/>
    <property type="match status" value="1"/>
</dbReference>
<comment type="catalytic activity">
    <reaction evidence="5">
        <text>NAD(+) + H2O = ADP-D-ribose + nicotinamide + H(+)</text>
        <dbReference type="Rhea" id="RHEA:16301"/>
        <dbReference type="ChEBI" id="CHEBI:15377"/>
        <dbReference type="ChEBI" id="CHEBI:15378"/>
        <dbReference type="ChEBI" id="CHEBI:17154"/>
        <dbReference type="ChEBI" id="CHEBI:57540"/>
        <dbReference type="ChEBI" id="CHEBI:57967"/>
        <dbReference type="EC" id="3.2.2.6"/>
    </reaction>
    <physiologicalReaction direction="left-to-right" evidence="5">
        <dbReference type="Rhea" id="RHEA:16302"/>
    </physiologicalReaction>
</comment>
<reference evidence="8 9" key="1">
    <citation type="submission" date="2018-09" db="EMBL/GenBank/DDBJ databases">
        <title>A high-quality reference genome of wild soybean provides a powerful tool to mine soybean genomes.</title>
        <authorList>
            <person name="Xie M."/>
            <person name="Chung C.Y.L."/>
            <person name="Li M.-W."/>
            <person name="Wong F.-L."/>
            <person name="Chan T.-F."/>
            <person name="Lam H.-M."/>
        </authorList>
    </citation>
    <scope>NUCLEOTIDE SEQUENCE [LARGE SCALE GENOMIC DNA]</scope>
    <source>
        <strain evidence="9">cv. W05</strain>
        <tissue evidence="8">Hypocotyl of etiolated seedlings</tissue>
    </source>
</reference>
<dbReference type="Gene3D" id="3.40.50.300">
    <property type="entry name" value="P-loop containing nucleotide triphosphate hydrolases"/>
    <property type="match status" value="1"/>
</dbReference>
<accession>A0A445JGX4</accession>
<dbReference type="SUPFAM" id="SSF52540">
    <property type="entry name" value="P-loop containing nucleoside triphosphate hydrolases"/>
    <property type="match status" value="1"/>
</dbReference>
<dbReference type="GO" id="GO:0043531">
    <property type="term" value="F:ADP binding"/>
    <property type="evidence" value="ECO:0007669"/>
    <property type="project" value="InterPro"/>
</dbReference>
<dbReference type="InterPro" id="IPR027417">
    <property type="entry name" value="P-loop_NTPase"/>
</dbReference>
<protein>
    <recommendedName>
        <fullName evidence="1">ADP-ribosyl cyclase/cyclic ADP-ribose hydrolase</fullName>
        <ecNumber evidence="1">3.2.2.6</ecNumber>
    </recommendedName>
</protein>
<dbReference type="EMBL" id="QZWG01000008">
    <property type="protein sequence ID" value="RZB97691.1"/>
    <property type="molecule type" value="Genomic_DNA"/>
</dbReference>
<sequence>MKPPSLQRMPRPLVCFPEGKTTVAKVVYAKLCYEFESCCFLENVREQSQKHGLNYLHDKLLFELLKDEPPHNCTAEVVGSKFVLRRLANKKVLIVLNDVNGFEQLEYLAREFVCLGPGSRVIITTRDKHLLIRRVDKIHEVKELNFQDSLKLFSLVAFRDSNPQMEYIELSERAVAYTKGNPLALKVFGFTFPFQKYRRENKDHVMRLLDACGFYATIGIETLQDKALGTDAIEGIMLDMSQIRELHLSADIFKKMAKLRLLKFYSPFNGRSCKMHLPTGLESLPHKLRYLHWNEYPLMSLPSTFSGEMLVQLRMPRSHVKKLWDGLQDFVNLKGIDLTASTQLMELPDLSKATKLEIQNIAHCVNLSHVHPSILSLDTLVDFVLYGCKKLKSLHLRSVKYIVLNGCFNLQEFSLTSGEINVLNLRGTAIETLDISIGRLSKIEKLSVCQSLKYVPKELPSLTCLSELNLHNCRQLDMPNLHNLLDALRSVRKLILDECCNFSRVPCNIKHLWCLEYLSLRDCTGLRFIPQLPPSAEHLDAINCTSLETVLPLMPLRQPGQNDISISFENCLKLDEHSKYGITEYANFTMKHVAYANDSGSHHLNKRGGAVCFPGSKVPEWFENRTTTPACVTVQLPPPSHLLGFAFCVVLSQFQSNAKYEYHQIVCRWCLEDGKSVGYIRRWYYKAIRELNSDHVYVWFCEPKHIGLIGIKECGVCPIYTSKYYSFTNHRELDMMLEHRAREITMAVGNSDETESNGIKTQVQNQEKDSSCYCLPGMSLVEAIMEIGKHLRWSNWEISGRFFVCLLIEKQMEKNRNRKMYS</sequence>
<dbReference type="PANTHER" id="PTHR11017">
    <property type="entry name" value="LEUCINE-RICH REPEAT-CONTAINING PROTEIN"/>
    <property type="match status" value="1"/>
</dbReference>
<organism evidence="8 9">
    <name type="scientific">Glycine soja</name>
    <name type="common">Wild soybean</name>
    <dbReference type="NCBI Taxonomy" id="3848"/>
    <lineage>
        <taxon>Eukaryota</taxon>
        <taxon>Viridiplantae</taxon>
        <taxon>Streptophyta</taxon>
        <taxon>Embryophyta</taxon>
        <taxon>Tracheophyta</taxon>
        <taxon>Spermatophyta</taxon>
        <taxon>Magnoliopsida</taxon>
        <taxon>eudicotyledons</taxon>
        <taxon>Gunneridae</taxon>
        <taxon>Pentapetalae</taxon>
        <taxon>rosids</taxon>
        <taxon>fabids</taxon>
        <taxon>Fabales</taxon>
        <taxon>Fabaceae</taxon>
        <taxon>Papilionoideae</taxon>
        <taxon>50 kb inversion clade</taxon>
        <taxon>NPAAA clade</taxon>
        <taxon>indigoferoid/millettioid clade</taxon>
        <taxon>Phaseoleae</taxon>
        <taxon>Glycine</taxon>
        <taxon>Glycine subgen. Soja</taxon>
    </lineage>
</organism>
<dbReference type="InterPro" id="IPR044974">
    <property type="entry name" value="Disease_R_plants"/>
</dbReference>
<dbReference type="Pfam" id="PF20160">
    <property type="entry name" value="C-JID"/>
    <property type="match status" value="1"/>
</dbReference>
<gene>
    <name evidence="8" type="ORF">D0Y65_020995</name>
</gene>
<dbReference type="AlphaFoldDB" id="A0A445JGX4"/>
<dbReference type="InterPro" id="IPR002182">
    <property type="entry name" value="NB-ARC"/>
</dbReference>
<dbReference type="Pfam" id="PF00931">
    <property type="entry name" value="NB-ARC"/>
    <property type="match status" value="1"/>
</dbReference>
<evidence type="ECO:0000313" key="8">
    <source>
        <dbReference type="EMBL" id="RZB97691.1"/>
    </source>
</evidence>
<comment type="caution">
    <text evidence="8">The sequence shown here is derived from an EMBL/GenBank/DDBJ whole genome shotgun (WGS) entry which is preliminary data.</text>
</comment>
<keyword evidence="9" id="KW-1185">Reference proteome</keyword>
<name>A0A445JGX4_GLYSO</name>
<dbReference type="Proteomes" id="UP000289340">
    <property type="component" value="Chromosome 8"/>
</dbReference>
<keyword evidence="3" id="KW-0677">Repeat</keyword>
<dbReference type="PRINTS" id="PR00364">
    <property type="entry name" value="DISEASERSIST"/>
</dbReference>
<dbReference type="InterPro" id="IPR045344">
    <property type="entry name" value="C-JID"/>
</dbReference>
<evidence type="ECO:0000256" key="4">
    <source>
        <dbReference type="ARBA" id="ARBA00023027"/>
    </source>
</evidence>
<keyword evidence="4" id="KW-0520">NAD</keyword>
<evidence type="ECO:0000256" key="3">
    <source>
        <dbReference type="ARBA" id="ARBA00022737"/>
    </source>
</evidence>
<evidence type="ECO:0000313" key="9">
    <source>
        <dbReference type="Proteomes" id="UP000289340"/>
    </source>
</evidence>